<keyword evidence="3" id="KW-1185">Reference proteome</keyword>
<evidence type="ECO:0000256" key="1">
    <source>
        <dbReference type="SAM" id="Phobius"/>
    </source>
</evidence>
<proteinExistence type="predicted"/>
<keyword evidence="1" id="KW-1133">Transmembrane helix</keyword>
<sequence>MLSLNSSAMYTGASALSALAAALLGTGTFWPIGLLYEAANVLVAIIAAAAIRERGAAGH</sequence>
<gene>
    <name evidence="2" type="ordered locus">Theco_0398</name>
</gene>
<feature type="transmembrane region" description="Helical" evidence="1">
    <location>
        <begin position="30"/>
        <end position="51"/>
    </location>
</feature>
<keyword evidence="1" id="KW-0472">Membrane</keyword>
<name>L0EAE6_THECK</name>
<evidence type="ECO:0000313" key="2">
    <source>
        <dbReference type="EMBL" id="AGA56619.1"/>
    </source>
</evidence>
<organism evidence="2 3">
    <name type="scientific">Thermobacillus composti (strain DSM 18247 / JCM 13945 / KWC4)</name>
    <dbReference type="NCBI Taxonomy" id="717605"/>
    <lineage>
        <taxon>Bacteria</taxon>
        <taxon>Bacillati</taxon>
        <taxon>Bacillota</taxon>
        <taxon>Bacilli</taxon>
        <taxon>Bacillales</taxon>
        <taxon>Paenibacillaceae</taxon>
        <taxon>Thermobacillus</taxon>
    </lineage>
</organism>
<dbReference type="Proteomes" id="UP000010795">
    <property type="component" value="Chromosome"/>
</dbReference>
<dbReference type="EMBL" id="CP003255">
    <property type="protein sequence ID" value="AGA56619.1"/>
    <property type="molecule type" value="Genomic_DNA"/>
</dbReference>
<protein>
    <submittedName>
        <fullName evidence="2">Uncharacterized protein</fullName>
    </submittedName>
</protein>
<dbReference type="AlphaFoldDB" id="L0EAE6"/>
<evidence type="ECO:0000313" key="3">
    <source>
        <dbReference type="Proteomes" id="UP000010795"/>
    </source>
</evidence>
<accession>L0EAE6</accession>
<keyword evidence="1" id="KW-0812">Transmembrane</keyword>
<dbReference type="HOGENOM" id="CLU_2959346_0_0_9"/>
<reference evidence="3" key="1">
    <citation type="submission" date="2012-01" db="EMBL/GenBank/DDBJ databases">
        <title>Complete sequence of chromosome of Thermobacillus composti KWC4.</title>
        <authorList>
            <person name="Lucas S."/>
            <person name="Han J."/>
            <person name="Lapidus A."/>
            <person name="Cheng J.-F."/>
            <person name="Goodwin L."/>
            <person name="Pitluck S."/>
            <person name="Peters L."/>
            <person name="Ovchinnikova G."/>
            <person name="Teshima H."/>
            <person name="Detter J.C."/>
            <person name="Han C."/>
            <person name="Tapia R."/>
            <person name="Land M."/>
            <person name="Hauser L."/>
            <person name="Kyrpides N."/>
            <person name="Ivanova N."/>
            <person name="Pagani I."/>
            <person name="Anderson I."/>
            <person name="Woyke T."/>
        </authorList>
    </citation>
    <scope>NUCLEOTIDE SEQUENCE [LARGE SCALE GENOMIC DNA]</scope>
    <source>
        <strain evidence="3">DSM 18247 / JCM 13945 / KWC4</strain>
    </source>
</reference>
<dbReference type="KEGG" id="tco:Theco_0398"/>